<dbReference type="EMBL" id="MT142981">
    <property type="protein sequence ID" value="QJA91345.1"/>
    <property type="molecule type" value="Genomic_DNA"/>
</dbReference>
<accession>A0A6M3LDV3</accession>
<dbReference type="InterPro" id="IPR010985">
    <property type="entry name" value="Ribbon_hlx_hlx"/>
</dbReference>
<name>A0A6M3LDV3_9ZZZZ</name>
<dbReference type="AlphaFoldDB" id="A0A6M3LDV3"/>
<proteinExistence type="predicted"/>
<reference evidence="1" key="1">
    <citation type="submission" date="2020-03" db="EMBL/GenBank/DDBJ databases">
        <title>The deep terrestrial virosphere.</title>
        <authorList>
            <person name="Holmfeldt K."/>
            <person name="Nilsson E."/>
            <person name="Simone D."/>
            <person name="Lopez-Fernandez M."/>
            <person name="Wu X."/>
            <person name="de Brujin I."/>
            <person name="Lundin D."/>
            <person name="Andersson A."/>
            <person name="Bertilsson S."/>
            <person name="Dopson M."/>
        </authorList>
    </citation>
    <scope>NUCLEOTIDE SEQUENCE</scope>
    <source>
        <strain evidence="1">MM415B03384</strain>
    </source>
</reference>
<gene>
    <name evidence="1" type="ORF">MM415B03384_0001</name>
</gene>
<organism evidence="1">
    <name type="scientific">viral metagenome</name>
    <dbReference type="NCBI Taxonomy" id="1070528"/>
    <lineage>
        <taxon>unclassified sequences</taxon>
        <taxon>metagenomes</taxon>
        <taxon>organismal metagenomes</taxon>
    </lineage>
</organism>
<sequence length="51" mass="6208">MPTKNSRVRPVRIADDISDWIDLTAKKKGWSFNRWMNRAARQSLRKHRRKE</sequence>
<dbReference type="GO" id="GO:0006355">
    <property type="term" value="P:regulation of DNA-templated transcription"/>
    <property type="evidence" value="ECO:0007669"/>
    <property type="project" value="InterPro"/>
</dbReference>
<protein>
    <submittedName>
        <fullName evidence="1">Uncharacterized protein</fullName>
    </submittedName>
</protein>
<dbReference type="SUPFAM" id="SSF47598">
    <property type="entry name" value="Ribbon-helix-helix"/>
    <property type="match status" value="1"/>
</dbReference>
<evidence type="ECO:0000313" key="1">
    <source>
        <dbReference type="EMBL" id="QJA91345.1"/>
    </source>
</evidence>